<dbReference type="Gene3D" id="3.90.1150.10">
    <property type="entry name" value="Aspartate Aminotransferase, domain 1"/>
    <property type="match status" value="1"/>
</dbReference>
<proteinExistence type="inferred from homology"/>
<name>A0ABR7W5S9_9ACTN</name>
<dbReference type="Pfam" id="PF00155">
    <property type="entry name" value="Aminotran_1_2"/>
    <property type="match status" value="1"/>
</dbReference>
<evidence type="ECO:0000313" key="5">
    <source>
        <dbReference type="EMBL" id="MBD1318190.1"/>
    </source>
</evidence>
<comment type="similarity">
    <text evidence="3">Belongs to the class-I pyridoxal-phosphate-dependent aminotransferase family.</text>
</comment>
<evidence type="ECO:0000256" key="3">
    <source>
        <dbReference type="RuleBase" id="RU000481"/>
    </source>
</evidence>
<sequence>MTSGLFARHRHGDADAEPGLVDFAVNVRSGPPEFICDALARRIGDLAQYPSTSDQEKAITAIASAHGRAHDEVLLLSGAAEGFELLPRLAPRHAALIQPSFTEPELALRSAGVSITDVVLPPPWQLVPDAVPDDADLVVLGNPTNPTSVLHPVSAIERLRRPGRLVVVDEAFADITLDPGTRQGEPASIADRRADDMAVIRSVTKTFGLAGLRAGYLLAAPDVIARLTVGRRPWPLGTLALTALAECVGPEGQRYAREQAEMIAADRAEMVAQLTAGGIEVCAAPSASFVLTAMPDALEIKSRLRDKGFAVRSAANFVGLDDRYLRLAVRDAETTRSLIAAIDEVREEFGS</sequence>
<gene>
    <name evidence="5" type="ORF">IDF66_01210</name>
</gene>
<dbReference type="RefSeq" id="WP_190265475.1">
    <property type="nucleotide sequence ID" value="NZ_BAABAD010000003.1"/>
</dbReference>
<keyword evidence="3" id="KW-0032">Aminotransferase</keyword>
<feature type="domain" description="KRAB" evidence="4">
    <location>
        <begin position="170"/>
        <end position="246"/>
    </location>
</feature>
<reference evidence="5 6" key="1">
    <citation type="submission" date="2020-09" db="EMBL/GenBank/DDBJ databases">
        <title>Novel species in genus Gordonia.</title>
        <authorList>
            <person name="Zhang G."/>
        </authorList>
    </citation>
    <scope>NUCLEOTIDE SEQUENCE [LARGE SCALE GENOMIC DNA]</scope>
    <source>
        <strain evidence="5 6">ON-33</strain>
    </source>
</reference>
<evidence type="ECO:0000256" key="2">
    <source>
        <dbReference type="ARBA" id="ARBA00022898"/>
    </source>
</evidence>
<comment type="caution">
    <text evidence="5">The sequence shown here is derived from an EMBL/GenBank/DDBJ whole genome shotgun (WGS) entry which is preliminary data.</text>
</comment>
<dbReference type="InterPro" id="IPR015421">
    <property type="entry name" value="PyrdxlP-dep_Trfase_major"/>
</dbReference>
<keyword evidence="6" id="KW-1185">Reference proteome</keyword>
<dbReference type="PROSITE" id="PS00105">
    <property type="entry name" value="AA_TRANSFER_CLASS_1"/>
    <property type="match status" value="1"/>
</dbReference>
<dbReference type="PANTHER" id="PTHR42885">
    <property type="entry name" value="HISTIDINOL-PHOSPHATE AMINOTRANSFERASE-RELATED"/>
    <property type="match status" value="1"/>
</dbReference>
<dbReference type="Gene3D" id="3.40.640.10">
    <property type="entry name" value="Type I PLP-dependent aspartate aminotransferase-like (Major domain)"/>
    <property type="match status" value="1"/>
</dbReference>
<dbReference type="SUPFAM" id="SSF53383">
    <property type="entry name" value="PLP-dependent transferases"/>
    <property type="match status" value="1"/>
</dbReference>
<dbReference type="PROSITE" id="PS50805">
    <property type="entry name" value="KRAB"/>
    <property type="match status" value="1"/>
</dbReference>
<dbReference type="PANTHER" id="PTHR42885:SF1">
    <property type="entry name" value="THREONINE-PHOSPHATE DECARBOXYLASE"/>
    <property type="match status" value="1"/>
</dbReference>
<keyword evidence="5" id="KW-0456">Lyase</keyword>
<dbReference type="NCBIfam" id="NF005915">
    <property type="entry name" value="PRK07908.1"/>
    <property type="match status" value="1"/>
</dbReference>
<dbReference type="InterPro" id="IPR004838">
    <property type="entry name" value="NHTrfase_class1_PyrdxlP-BS"/>
</dbReference>
<dbReference type="GO" id="GO:0048472">
    <property type="term" value="F:threonine-phosphate decarboxylase activity"/>
    <property type="evidence" value="ECO:0007669"/>
    <property type="project" value="UniProtKB-EC"/>
</dbReference>
<comment type="cofactor">
    <cofactor evidence="1 3">
        <name>pyridoxal 5'-phosphate</name>
        <dbReference type="ChEBI" id="CHEBI:597326"/>
    </cofactor>
</comment>
<evidence type="ECO:0000259" key="4">
    <source>
        <dbReference type="PROSITE" id="PS50805"/>
    </source>
</evidence>
<evidence type="ECO:0000256" key="1">
    <source>
        <dbReference type="ARBA" id="ARBA00001933"/>
    </source>
</evidence>
<protein>
    <recommendedName>
        <fullName evidence="3">Aminotransferase</fullName>
        <ecNumber evidence="3">2.6.1.-</ecNumber>
    </recommendedName>
</protein>
<dbReference type="Proteomes" id="UP000602395">
    <property type="component" value="Unassembled WGS sequence"/>
</dbReference>
<dbReference type="InterPro" id="IPR004839">
    <property type="entry name" value="Aminotransferase_I/II_large"/>
</dbReference>
<dbReference type="EMBL" id="JACWMS010000001">
    <property type="protein sequence ID" value="MBD1318190.1"/>
    <property type="molecule type" value="Genomic_DNA"/>
</dbReference>
<dbReference type="EC" id="2.6.1.-" evidence="3"/>
<accession>A0ABR7W5S9</accession>
<evidence type="ECO:0000313" key="6">
    <source>
        <dbReference type="Proteomes" id="UP000602395"/>
    </source>
</evidence>
<dbReference type="InterPro" id="IPR001909">
    <property type="entry name" value="KRAB"/>
</dbReference>
<dbReference type="InterPro" id="IPR015424">
    <property type="entry name" value="PyrdxlP-dep_Trfase"/>
</dbReference>
<dbReference type="CDD" id="cd00609">
    <property type="entry name" value="AAT_like"/>
    <property type="match status" value="1"/>
</dbReference>
<dbReference type="InterPro" id="IPR015422">
    <property type="entry name" value="PyrdxlP-dep_Trfase_small"/>
</dbReference>
<keyword evidence="3" id="KW-0808">Transferase</keyword>
<organism evidence="5 6">
    <name type="scientific">Gordonia hankookensis</name>
    <dbReference type="NCBI Taxonomy" id="589403"/>
    <lineage>
        <taxon>Bacteria</taxon>
        <taxon>Bacillati</taxon>
        <taxon>Actinomycetota</taxon>
        <taxon>Actinomycetes</taxon>
        <taxon>Mycobacteriales</taxon>
        <taxon>Gordoniaceae</taxon>
        <taxon>Gordonia</taxon>
    </lineage>
</organism>
<keyword evidence="2" id="KW-0663">Pyridoxal phosphate</keyword>